<reference evidence="2 3" key="1">
    <citation type="submission" date="2019-09" db="EMBL/GenBank/DDBJ databases">
        <title>Genome Sequence of Larkinella sp MA1.</title>
        <authorList>
            <person name="Srinivasan S."/>
        </authorList>
    </citation>
    <scope>NUCLEOTIDE SEQUENCE [LARGE SCALE GENOMIC DNA]</scope>
    <source>
        <strain evidence="2 3">MA1</strain>
    </source>
</reference>
<dbReference type="Gene3D" id="3.90.25.10">
    <property type="entry name" value="UDP-galactose 4-epimerase, domain 1"/>
    <property type="match status" value="1"/>
</dbReference>
<dbReference type="Proteomes" id="UP000326344">
    <property type="component" value="Unassembled WGS sequence"/>
</dbReference>
<proteinExistence type="predicted"/>
<accession>A0A5N1JNZ8</accession>
<keyword evidence="3" id="KW-1185">Reference proteome</keyword>
<dbReference type="RefSeq" id="WP_150875264.1">
    <property type="nucleotide sequence ID" value="NZ_VTWS01000001.1"/>
</dbReference>
<dbReference type="EMBL" id="VTWS01000001">
    <property type="protein sequence ID" value="KAA9357187.1"/>
    <property type="molecule type" value="Genomic_DNA"/>
</dbReference>
<protein>
    <submittedName>
        <fullName evidence="2">SDR family oxidoreductase</fullName>
    </submittedName>
</protein>
<dbReference type="InterPro" id="IPR036291">
    <property type="entry name" value="NAD(P)-bd_dom_sf"/>
</dbReference>
<dbReference type="Pfam" id="PF05368">
    <property type="entry name" value="NmrA"/>
    <property type="match status" value="1"/>
</dbReference>
<gene>
    <name evidence="2" type="ORF">F0P93_05475</name>
</gene>
<dbReference type="PANTHER" id="PTHR43162:SF1">
    <property type="entry name" value="PRESTALK A DIFFERENTIATION PROTEIN A"/>
    <property type="match status" value="1"/>
</dbReference>
<evidence type="ECO:0000259" key="1">
    <source>
        <dbReference type="Pfam" id="PF05368"/>
    </source>
</evidence>
<dbReference type="InterPro" id="IPR051604">
    <property type="entry name" value="Ergot_Alk_Oxidoreductase"/>
</dbReference>
<dbReference type="PANTHER" id="PTHR43162">
    <property type="match status" value="1"/>
</dbReference>
<feature type="domain" description="NmrA-like" evidence="1">
    <location>
        <begin position="8"/>
        <end position="256"/>
    </location>
</feature>
<dbReference type="SUPFAM" id="SSF51735">
    <property type="entry name" value="NAD(P)-binding Rossmann-fold domains"/>
    <property type="match status" value="1"/>
</dbReference>
<organism evidence="2 3">
    <name type="scientific">Larkinella humicola</name>
    <dbReference type="NCBI Taxonomy" id="2607654"/>
    <lineage>
        <taxon>Bacteria</taxon>
        <taxon>Pseudomonadati</taxon>
        <taxon>Bacteroidota</taxon>
        <taxon>Cytophagia</taxon>
        <taxon>Cytophagales</taxon>
        <taxon>Spirosomataceae</taxon>
        <taxon>Larkinella</taxon>
    </lineage>
</organism>
<sequence length="292" mass="31783">MTQSTSPSILITGATGTIGSELATQLSAKGIPFRALVRSLENAKTLAQLDGAELVVGDLNDPESLVRALDGIERVFLLTNSSEQAETLQMNFVAVAQQTGVKHLVKLSQFAADLHSPVRFLRYHAAVEQKIRESGLAFTFLRPNLFMQALLGFRDSIVNQGKFFATAGDARISLVDIRDIAAVVVKALTMPGHEGKTYDLTGPEALTHQQMAAHFSDVLDRPVLYIDVPPAHLRQALLSVGFPEWQADGLIEDYAHYSRGEASAVSSAIQEVTGKPPRDFKSFVRDYTAVFS</sequence>
<dbReference type="CDD" id="cd05269">
    <property type="entry name" value="TMR_SDR_a"/>
    <property type="match status" value="1"/>
</dbReference>
<name>A0A5N1JNZ8_9BACT</name>
<dbReference type="InterPro" id="IPR008030">
    <property type="entry name" value="NmrA-like"/>
</dbReference>
<evidence type="ECO:0000313" key="3">
    <source>
        <dbReference type="Proteomes" id="UP000326344"/>
    </source>
</evidence>
<comment type="caution">
    <text evidence="2">The sequence shown here is derived from an EMBL/GenBank/DDBJ whole genome shotgun (WGS) entry which is preliminary data.</text>
</comment>
<dbReference type="AlphaFoldDB" id="A0A5N1JNZ8"/>
<dbReference type="Gene3D" id="3.40.50.720">
    <property type="entry name" value="NAD(P)-binding Rossmann-like Domain"/>
    <property type="match status" value="1"/>
</dbReference>
<evidence type="ECO:0000313" key="2">
    <source>
        <dbReference type="EMBL" id="KAA9357187.1"/>
    </source>
</evidence>